<accession>A0ACB8TCD7</accession>
<protein>
    <submittedName>
        <fullName evidence="1">Uncharacterized protein</fullName>
    </submittedName>
</protein>
<name>A0ACB8TCD7_9AGAM</name>
<reference evidence="1" key="2">
    <citation type="journal article" date="2022" name="New Phytol.">
        <title>Evolutionary transition to the ectomycorrhizal habit in the genomes of a hyperdiverse lineage of mushroom-forming fungi.</title>
        <authorList>
            <person name="Looney B."/>
            <person name="Miyauchi S."/>
            <person name="Morin E."/>
            <person name="Drula E."/>
            <person name="Courty P.E."/>
            <person name="Kohler A."/>
            <person name="Kuo A."/>
            <person name="LaButti K."/>
            <person name="Pangilinan J."/>
            <person name="Lipzen A."/>
            <person name="Riley R."/>
            <person name="Andreopoulos W."/>
            <person name="He G."/>
            <person name="Johnson J."/>
            <person name="Nolan M."/>
            <person name="Tritt A."/>
            <person name="Barry K.W."/>
            <person name="Grigoriev I.V."/>
            <person name="Nagy L.G."/>
            <person name="Hibbett D."/>
            <person name="Henrissat B."/>
            <person name="Matheny P.B."/>
            <person name="Labbe J."/>
            <person name="Martin F.M."/>
        </authorList>
    </citation>
    <scope>NUCLEOTIDE SEQUENCE</scope>
    <source>
        <strain evidence="1">HHB10654</strain>
    </source>
</reference>
<sequence>MLSHSSSSDERSTVIRFARHLPPELLDLIASFVDSHRDLLAFACACRAFKRLLIPWHLDYRLVRCHIDRQCAWSHLVERPDLARNVRGVQVYDFRSSMQPLPDRVPPAVSRTVVDGEAVKTAMSTPDKLLGITHALRSMDNLQDFRWSTGWSYVCPNEIEKQLFAEFELWAAVSQKSTLRRLEVLDLWNGWRPPTGFASEFTYDSDTYPLWSISNLSVVRLSNVRFLQQQGCILRFCEVLRRSPTLESLSLNVIDRSFDLLILLRHCQFSNLRQLCVEVGSRSASAMEAFARLLEHTPTLEDVRWKFASTVRPLEARSLPALKRLSAWEYFDSGHDTFGFDLLVDEDLPPRALETIAGIRLTPSSLAMLGRVDSSALRRLELSGFDTIGLVVEVANMFPRLTWLAIPSIDYMHDYGGVTNEPVHRAQFADVLEALPELEVFHGISLFKDPDLEAGTDYNDERALELATFCPTLRRVDHWDMNPNTVVILESGGEHVTWRVEKIPDYWGGYIP</sequence>
<evidence type="ECO:0000313" key="2">
    <source>
        <dbReference type="Proteomes" id="UP000814140"/>
    </source>
</evidence>
<gene>
    <name evidence="1" type="ORF">BV25DRAFT_1821207</name>
</gene>
<proteinExistence type="predicted"/>
<dbReference type="Proteomes" id="UP000814140">
    <property type="component" value="Unassembled WGS sequence"/>
</dbReference>
<reference evidence="1" key="1">
    <citation type="submission" date="2021-03" db="EMBL/GenBank/DDBJ databases">
        <authorList>
            <consortium name="DOE Joint Genome Institute"/>
            <person name="Ahrendt S."/>
            <person name="Looney B.P."/>
            <person name="Miyauchi S."/>
            <person name="Morin E."/>
            <person name="Drula E."/>
            <person name="Courty P.E."/>
            <person name="Chicoki N."/>
            <person name="Fauchery L."/>
            <person name="Kohler A."/>
            <person name="Kuo A."/>
            <person name="Labutti K."/>
            <person name="Pangilinan J."/>
            <person name="Lipzen A."/>
            <person name="Riley R."/>
            <person name="Andreopoulos W."/>
            <person name="He G."/>
            <person name="Johnson J."/>
            <person name="Barry K.W."/>
            <person name="Grigoriev I.V."/>
            <person name="Nagy L."/>
            <person name="Hibbett D."/>
            <person name="Henrissat B."/>
            <person name="Matheny P.B."/>
            <person name="Labbe J."/>
            <person name="Martin F."/>
        </authorList>
    </citation>
    <scope>NUCLEOTIDE SEQUENCE</scope>
    <source>
        <strain evidence="1">HHB10654</strain>
    </source>
</reference>
<organism evidence="1 2">
    <name type="scientific">Artomyces pyxidatus</name>
    <dbReference type="NCBI Taxonomy" id="48021"/>
    <lineage>
        <taxon>Eukaryota</taxon>
        <taxon>Fungi</taxon>
        <taxon>Dikarya</taxon>
        <taxon>Basidiomycota</taxon>
        <taxon>Agaricomycotina</taxon>
        <taxon>Agaricomycetes</taxon>
        <taxon>Russulales</taxon>
        <taxon>Auriscalpiaceae</taxon>
        <taxon>Artomyces</taxon>
    </lineage>
</organism>
<evidence type="ECO:0000313" key="1">
    <source>
        <dbReference type="EMBL" id="KAI0066273.1"/>
    </source>
</evidence>
<keyword evidence="2" id="KW-1185">Reference proteome</keyword>
<dbReference type="EMBL" id="MU277193">
    <property type="protein sequence ID" value="KAI0066273.1"/>
    <property type="molecule type" value="Genomic_DNA"/>
</dbReference>
<comment type="caution">
    <text evidence="1">The sequence shown here is derived from an EMBL/GenBank/DDBJ whole genome shotgun (WGS) entry which is preliminary data.</text>
</comment>